<dbReference type="Proteomes" id="UP000231879">
    <property type="component" value="Unassembled WGS sequence"/>
</dbReference>
<dbReference type="EMBL" id="NPDS01000003">
    <property type="protein sequence ID" value="PJZ57458.1"/>
    <property type="molecule type" value="Genomic_DNA"/>
</dbReference>
<keyword evidence="2" id="KW-1185">Reference proteome</keyword>
<sequence length="338" mass="39641">MSGGFIPYHIRPNKSIDRHLFMELLRYVDKKKPIREYAYIGFGGNSLEDFKIIHQTFGNKYLISLEESESVYKRQLFNKPVRTIICKKLKSIDFINRLSTNKSTITWLDFADPKLIGPQINELRTLLSKLADFDVVKITLNANINCLGEAKDISEEEIIRTGKEKLEILRNRRLEKLKNRLRDHLPSTTESAKMNDEEYPKVLLDALRIATQKAFEGNSDRLFLPLSSFIYKDSLHKMLTLTGIIIPSENVSEFLQETAIDSWEFYSNDWNKIVELNAPGLTIKEKLWLDKEIPVRKFESLIKKIPFDLDEEESKHESIIKDYIKLYRYYPHFTRITL</sequence>
<reference evidence="1 2" key="1">
    <citation type="submission" date="2017-07" db="EMBL/GenBank/DDBJ databases">
        <title>Leptospira spp. isolated from tropical soils.</title>
        <authorList>
            <person name="Thibeaux R."/>
            <person name="Iraola G."/>
            <person name="Ferres I."/>
            <person name="Bierque E."/>
            <person name="Girault D."/>
            <person name="Soupe-Gilbert M.-E."/>
            <person name="Picardeau M."/>
            <person name="Goarant C."/>
        </authorList>
    </citation>
    <scope>NUCLEOTIDE SEQUENCE [LARGE SCALE GENOMIC DNA]</scope>
    <source>
        <strain evidence="1 2">FH4-C-A1</strain>
    </source>
</reference>
<proteinExistence type="predicted"/>
<organism evidence="1 2">
    <name type="scientific">Leptospira barantonii</name>
    <dbReference type="NCBI Taxonomy" id="2023184"/>
    <lineage>
        <taxon>Bacteria</taxon>
        <taxon>Pseudomonadati</taxon>
        <taxon>Spirochaetota</taxon>
        <taxon>Spirochaetia</taxon>
        <taxon>Leptospirales</taxon>
        <taxon>Leptospiraceae</taxon>
        <taxon>Leptospira</taxon>
    </lineage>
</organism>
<gene>
    <name evidence="1" type="ORF">CH367_08875</name>
</gene>
<dbReference type="Pfam" id="PF20553">
    <property type="entry name" value="Methyltransf_35"/>
    <property type="match status" value="1"/>
</dbReference>
<protein>
    <submittedName>
        <fullName evidence="1">Uncharacterized protein</fullName>
    </submittedName>
</protein>
<dbReference type="RefSeq" id="WP_100762155.1">
    <property type="nucleotide sequence ID" value="NZ_NPDS01000003.1"/>
</dbReference>
<evidence type="ECO:0000313" key="1">
    <source>
        <dbReference type="EMBL" id="PJZ57458.1"/>
    </source>
</evidence>
<name>A0ABX4NL56_9LEPT</name>
<comment type="caution">
    <text evidence="1">The sequence shown here is derived from an EMBL/GenBank/DDBJ whole genome shotgun (WGS) entry which is preliminary data.</text>
</comment>
<evidence type="ECO:0000313" key="2">
    <source>
        <dbReference type="Proteomes" id="UP000231879"/>
    </source>
</evidence>
<accession>A0ABX4NL56</accession>
<dbReference type="InterPro" id="IPR046788">
    <property type="entry name" value="Methyltransf_35"/>
</dbReference>